<keyword evidence="1" id="KW-0732">Signal</keyword>
<dbReference type="InterPro" id="IPR059083">
    <property type="entry name" value="At5g19230_dom"/>
</dbReference>
<proteinExistence type="predicted"/>
<feature type="domain" description="Uncharacterized GPI-anchored protein At5g19230-like" evidence="2">
    <location>
        <begin position="25"/>
        <end position="148"/>
    </location>
</feature>
<feature type="chain" id="PRO_5042057958" evidence="1">
    <location>
        <begin position="22"/>
        <end position="200"/>
    </location>
</feature>
<dbReference type="Pfam" id="PF25884">
    <property type="entry name" value="At5g19230"/>
    <property type="match status" value="1"/>
</dbReference>
<dbReference type="Proteomes" id="UP001289374">
    <property type="component" value="Unassembled WGS sequence"/>
</dbReference>
<evidence type="ECO:0000259" key="2">
    <source>
        <dbReference type="Pfam" id="PF25884"/>
    </source>
</evidence>
<protein>
    <submittedName>
        <fullName evidence="3">GPI-anchored protein</fullName>
    </submittedName>
</protein>
<dbReference type="PANTHER" id="PTHR33976">
    <property type="entry name" value="OS07G0645000 PROTEIN"/>
    <property type="match status" value="1"/>
</dbReference>
<evidence type="ECO:0000313" key="3">
    <source>
        <dbReference type="EMBL" id="KAK4406598.1"/>
    </source>
</evidence>
<name>A0AAE1X792_9LAMI</name>
<dbReference type="AlphaFoldDB" id="A0AAE1X792"/>
<keyword evidence="4" id="KW-1185">Reference proteome</keyword>
<gene>
    <name evidence="3" type="ORF">Sango_0666300</name>
</gene>
<reference evidence="3" key="2">
    <citation type="journal article" date="2024" name="Plant">
        <title>Genomic evolution and insights into agronomic trait innovations of Sesamum species.</title>
        <authorList>
            <person name="Miao H."/>
            <person name="Wang L."/>
            <person name="Qu L."/>
            <person name="Liu H."/>
            <person name="Sun Y."/>
            <person name="Le M."/>
            <person name="Wang Q."/>
            <person name="Wei S."/>
            <person name="Zheng Y."/>
            <person name="Lin W."/>
            <person name="Duan Y."/>
            <person name="Cao H."/>
            <person name="Xiong S."/>
            <person name="Wang X."/>
            <person name="Wei L."/>
            <person name="Li C."/>
            <person name="Ma Q."/>
            <person name="Ju M."/>
            <person name="Zhao R."/>
            <person name="Li G."/>
            <person name="Mu C."/>
            <person name="Tian Q."/>
            <person name="Mei H."/>
            <person name="Zhang T."/>
            <person name="Gao T."/>
            <person name="Zhang H."/>
        </authorList>
    </citation>
    <scope>NUCLEOTIDE SEQUENCE</scope>
    <source>
        <strain evidence="3">K16</strain>
    </source>
</reference>
<sequence length="200" mass="21729">MESCWAGFAIIILLLSVPVYSDDEEDHLLQGINSFRQSSNVPALSKHDKANCVADEIADQLEDKHCASNTAPPAQSQLISDYPSVLKKCNIDVNTTRDGMILPVCVPHRVATLVLTNYTQSHNSRYLNESRFTGAGIGTEDDWTVLVLTTNTPGGSFASRAGRLTAALYSSCFSLSYFQGTLTGHEKLDELNSAYCSSMG</sequence>
<evidence type="ECO:0000313" key="4">
    <source>
        <dbReference type="Proteomes" id="UP001289374"/>
    </source>
</evidence>
<dbReference type="PANTHER" id="PTHR33976:SF2">
    <property type="entry name" value="GLYCOPROTEIN MEMBRANE GPI-ANCHORED"/>
    <property type="match status" value="1"/>
</dbReference>
<evidence type="ECO:0000256" key="1">
    <source>
        <dbReference type="SAM" id="SignalP"/>
    </source>
</evidence>
<dbReference type="InterPro" id="IPR045285">
    <property type="entry name" value="At5g19230-like"/>
</dbReference>
<reference evidence="3" key="1">
    <citation type="submission" date="2020-06" db="EMBL/GenBank/DDBJ databases">
        <authorList>
            <person name="Li T."/>
            <person name="Hu X."/>
            <person name="Zhang T."/>
            <person name="Song X."/>
            <person name="Zhang H."/>
            <person name="Dai N."/>
            <person name="Sheng W."/>
            <person name="Hou X."/>
            <person name="Wei L."/>
        </authorList>
    </citation>
    <scope>NUCLEOTIDE SEQUENCE</scope>
    <source>
        <strain evidence="3">K16</strain>
        <tissue evidence="3">Leaf</tissue>
    </source>
</reference>
<comment type="caution">
    <text evidence="3">The sequence shown here is derived from an EMBL/GenBank/DDBJ whole genome shotgun (WGS) entry which is preliminary data.</text>
</comment>
<dbReference type="EMBL" id="JACGWL010000003">
    <property type="protein sequence ID" value="KAK4406598.1"/>
    <property type="molecule type" value="Genomic_DNA"/>
</dbReference>
<feature type="signal peptide" evidence="1">
    <location>
        <begin position="1"/>
        <end position="21"/>
    </location>
</feature>
<accession>A0AAE1X792</accession>
<organism evidence="3 4">
    <name type="scientific">Sesamum angolense</name>
    <dbReference type="NCBI Taxonomy" id="2727404"/>
    <lineage>
        <taxon>Eukaryota</taxon>
        <taxon>Viridiplantae</taxon>
        <taxon>Streptophyta</taxon>
        <taxon>Embryophyta</taxon>
        <taxon>Tracheophyta</taxon>
        <taxon>Spermatophyta</taxon>
        <taxon>Magnoliopsida</taxon>
        <taxon>eudicotyledons</taxon>
        <taxon>Gunneridae</taxon>
        <taxon>Pentapetalae</taxon>
        <taxon>asterids</taxon>
        <taxon>lamiids</taxon>
        <taxon>Lamiales</taxon>
        <taxon>Pedaliaceae</taxon>
        <taxon>Sesamum</taxon>
    </lineage>
</organism>